<evidence type="ECO:0000313" key="7">
    <source>
        <dbReference type="Proteomes" id="UP000095038"/>
    </source>
</evidence>
<dbReference type="SUPFAM" id="SSF50965">
    <property type="entry name" value="Galactose oxidase, central domain"/>
    <property type="match status" value="1"/>
</dbReference>
<dbReference type="InterPro" id="IPR011043">
    <property type="entry name" value="Gal_Oxase/kelch_b-propeller"/>
</dbReference>
<dbReference type="InterPro" id="IPR048265">
    <property type="entry name" value="Rax2-like_third"/>
</dbReference>
<dbReference type="Pfam" id="PF12768">
    <property type="entry name" value="Rax2"/>
    <property type="match status" value="1"/>
</dbReference>
<dbReference type="Proteomes" id="UP000095038">
    <property type="component" value="Unassembled WGS sequence"/>
</dbReference>
<dbReference type="InterPro" id="IPR024982">
    <property type="entry name" value="Rax2-like_C"/>
</dbReference>
<gene>
    <name evidence="6" type="ORF">ASCRUDRAFT_71449</name>
</gene>
<dbReference type="GeneID" id="30965577"/>
<evidence type="ECO:0000256" key="1">
    <source>
        <dbReference type="SAM" id="Phobius"/>
    </source>
</evidence>
<dbReference type="RefSeq" id="XP_020046286.1">
    <property type="nucleotide sequence ID" value="XM_020191941.1"/>
</dbReference>
<name>A0A1D2VEE3_9ASCO</name>
<dbReference type="Pfam" id="PF20843">
    <property type="entry name" value="Rax2_3"/>
    <property type="match status" value="1"/>
</dbReference>
<dbReference type="FunCoup" id="A0A1D2VEE3">
    <property type="interactions" value="74"/>
</dbReference>
<feature type="domain" description="Rax2-like C-terminal" evidence="3">
    <location>
        <begin position="1039"/>
        <end position="1317"/>
    </location>
</feature>
<dbReference type="PANTHER" id="PTHR31778">
    <property type="entry name" value="BUD SITE SELECTION PROTEIN RAX2"/>
    <property type="match status" value="1"/>
</dbReference>
<proteinExistence type="predicted"/>
<dbReference type="GO" id="GO:0005621">
    <property type="term" value="C:cellular bud scar"/>
    <property type="evidence" value="ECO:0007669"/>
    <property type="project" value="TreeGrafter"/>
</dbReference>
<dbReference type="STRING" id="1344418.A0A1D2VEE3"/>
<dbReference type="Pfam" id="PF20842">
    <property type="entry name" value="Rax2_2"/>
    <property type="match status" value="1"/>
</dbReference>
<feature type="transmembrane region" description="Helical" evidence="1">
    <location>
        <begin position="1333"/>
        <end position="1359"/>
    </location>
</feature>
<protein>
    <submittedName>
        <fullName evidence="6">Uncharacterized protein</fullName>
    </submittedName>
</protein>
<keyword evidence="7" id="KW-1185">Reference proteome</keyword>
<evidence type="ECO:0000256" key="2">
    <source>
        <dbReference type="SAM" id="SignalP"/>
    </source>
</evidence>
<dbReference type="PANTHER" id="PTHR31778:SF2">
    <property type="entry name" value="BUD SITE SELECTION PROTEIN RAX2"/>
    <property type="match status" value="1"/>
</dbReference>
<keyword evidence="1" id="KW-0812">Transmembrane</keyword>
<dbReference type="GO" id="GO:0000282">
    <property type="term" value="P:cellular bud site selection"/>
    <property type="evidence" value="ECO:0007669"/>
    <property type="project" value="TreeGrafter"/>
</dbReference>
<evidence type="ECO:0000259" key="4">
    <source>
        <dbReference type="Pfam" id="PF20842"/>
    </source>
</evidence>
<feature type="signal peptide" evidence="2">
    <location>
        <begin position="1"/>
        <end position="23"/>
    </location>
</feature>
<sequence length="1400" mass="157487">MKYLNSLDSLLLIPLILSNLINAISSSNSSTSSNINSIFDIQQINTPSLNYQSFGNQIGFFGLFDSVAILKYSGQQDLWLSQQDDTDSDSDSGSDSTTFIYAYENNLDLYSSSNSSNSSSSSSSSSNVLKITQLSDVVQLVYPIYDNSFILVGDFGHYSQINDSNTQISSPCIFNISTNQFLLIDPDHEINGTISSIYFDQASDLIYFGGNFEFNNSFGSLIYDLNDNQLKNLPFNGFNQNSQINSIQKIKDNSILFAGDFYSLGLQNLLFTNQSYFLSYNSTLHNSINSTNNSQISIDIDQVVSFKYANITTDSTDQSIADSSIICPNDNSNGWLMGEAIQEGAWVADLPFTVYPTKIRIYNSRYNDNAGVKTFRLITSPSNSIMNLTYIDPETNQLATCNAWCPLLQQTNIQSLYENLDELNPNNITNLTSTSYLNDNSVDSTLSWGPEYQDFAFVNYIQVNYLNLHVYDYYGSRGGLAGIEMFTREILTYANNTLNEPNCDTQYSGRSYSEVSGSGWEQSITGTFASNNIDLSGSDPTSIGVTFYPNISYSGNYSLSLYTPGCQADGTCDTRGMVSVKLYDAQNNLLNDFISYQNNEFEKIEPLYSGYLNITNPYDEDYDEDDISRPRVELTFSNYILGLSSERVTMVADKVSVEILGLDTVYNSTHSNSTNSTTIDLELDNNYYIYLNGLFEYDTNNFTAFSDDYDSFNFSSEDFENTFVGNSSINKLMVENFNKNASINSIIYLNNSLYIGGDFRSLANGRYFHSVNIGDYDDSKNELEISNNNIDSSFNNIIKGMFTGYDDSLIVVGTFTDFNSSDLSSLDQNDDNRYSPNHVAALIQNDWYTFSSGVTDSIYHFSKTIFNDNEYFIFSTQNFDIFHLWDNTNKYWVSRNELTLNVTSSAVTNDEQISVIFGNIQLNGISTPNGVFIDQNESLRTFGFDFDDSREINIVHDTLWFNESLTVISGDFETTEGISNLLFIQAINGSIVYTGLDDFINWQNSSISTINKDKTGRYLYIGTNGDAELLEREISSNIFIYDLFYDNFTVPSPVISDSGESKINALVYSERQNILIVGGEFDKASSLDCPNLCFYDLDSNRWNDLSTTTITDGIVYSMNMTSNTKLFITGDLTVENVQGYLASFDFSTSLIQINHDLNDPATTSSSITKKRSNILEQTFDESDSSDIAIPTSVKQFILVDGGDSTNDRVLVLGDHYVSAYNTSEWTRLDLLTDELEHHESNFTKFRLVNVESEESNYYFEDNKVLVVTGSIEFTEYGTFSVAFFNGTNWFPYLRTFSADDTDPIVYSILLNKAISSDNKDTSAISHENLAKGWIVFISLALAIGTIMLLSLLAVLIAMFKRRKNDYDPNLQTRIEEQEMVQTVPPAELFDHMNEFKQHRQ</sequence>
<keyword evidence="1" id="KW-0472">Membrane</keyword>
<feature type="domain" description="Rax2-like third" evidence="5">
    <location>
        <begin position="492"/>
        <end position="659"/>
    </location>
</feature>
<feature type="chain" id="PRO_5008910418" evidence="2">
    <location>
        <begin position="24"/>
        <end position="1400"/>
    </location>
</feature>
<keyword evidence="1" id="KW-1133">Transmembrane helix</keyword>
<feature type="domain" description="Rax2-like second" evidence="4">
    <location>
        <begin position="300"/>
        <end position="480"/>
    </location>
</feature>
<evidence type="ECO:0000259" key="5">
    <source>
        <dbReference type="Pfam" id="PF20843"/>
    </source>
</evidence>
<dbReference type="GO" id="GO:0005935">
    <property type="term" value="C:cellular bud neck"/>
    <property type="evidence" value="ECO:0007669"/>
    <property type="project" value="TreeGrafter"/>
</dbReference>
<keyword evidence="2" id="KW-0732">Signal</keyword>
<dbReference type="OrthoDB" id="2503993at2759"/>
<accession>A0A1D2VEE3</accession>
<dbReference type="EMBL" id="KV454484">
    <property type="protein sequence ID" value="ODV59979.1"/>
    <property type="molecule type" value="Genomic_DNA"/>
</dbReference>
<organism evidence="6 7">
    <name type="scientific">Ascoidea rubescens DSM 1968</name>
    <dbReference type="NCBI Taxonomy" id="1344418"/>
    <lineage>
        <taxon>Eukaryota</taxon>
        <taxon>Fungi</taxon>
        <taxon>Dikarya</taxon>
        <taxon>Ascomycota</taxon>
        <taxon>Saccharomycotina</taxon>
        <taxon>Saccharomycetes</taxon>
        <taxon>Ascoideaceae</taxon>
        <taxon>Ascoidea</taxon>
    </lineage>
</organism>
<evidence type="ECO:0000259" key="3">
    <source>
        <dbReference type="Pfam" id="PF12768"/>
    </source>
</evidence>
<reference evidence="7" key="1">
    <citation type="submission" date="2016-05" db="EMBL/GenBank/DDBJ databases">
        <title>Comparative genomics of biotechnologically important yeasts.</title>
        <authorList>
            <consortium name="DOE Joint Genome Institute"/>
            <person name="Riley R."/>
            <person name="Haridas S."/>
            <person name="Wolfe K.H."/>
            <person name="Lopes M.R."/>
            <person name="Hittinger C.T."/>
            <person name="Goker M."/>
            <person name="Salamov A."/>
            <person name="Wisecaver J."/>
            <person name="Long T.M."/>
            <person name="Aerts A.L."/>
            <person name="Barry K."/>
            <person name="Choi C."/>
            <person name="Clum A."/>
            <person name="Coughlan A.Y."/>
            <person name="Deshpande S."/>
            <person name="Douglass A.P."/>
            <person name="Hanson S.J."/>
            <person name="Klenk H.-P."/>
            <person name="Labutti K."/>
            <person name="Lapidus A."/>
            <person name="Lindquist E."/>
            <person name="Lipzen A."/>
            <person name="Meier-Kolthoff J.P."/>
            <person name="Ohm R.A."/>
            <person name="Otillar R.P."/>
            <person name="Pangilinan J."/>
            <person name="Peng Y."/>
            <person name="Rokas A."/>
            <person name="Rosa C.A."/>
            <person name="Scheuner C."/>
            <person name="Sibirny A.A."/>
            <person name="Slot J.C."/>
            <person name="Stielow J.B."/>
            <person name="Sun H."/>
            <person name="Kurtzman C.P."/>
            <person name="Blackwell M."/>
            <person name="Grigoriev I.V."/>
            <person name="Jeffries T.W."/>
        </authorList>
    </citation>
    <scope>NUCLEOTIDE SEQUENCE [LARGE SCALE GENOMIC DNA]</scope>
    <source>
        <strain evidence="7">DSM 1968</strain>
    </source>
</reference>
<dbReference type="InterPro" id="IPR048266">
    <property type="entry name" value="Rax2-like_second"/>
</dbReference>
<evidence type="ECO:0000313" key="6">
    <source>
        <dbReference type="EMBL" id="ODV59979.1"/>
    </source>
</evidence>
<dbReference type="GO" id="GO:1902929">
    <property type="term" value="C:plasma membrane of growing cell tip"/>
    <property type="evidence" value="ECO:0007669"/>
    <property type="project" value="TreeGrafter"/>
</dbReference>
<dbReference type="InParanoid" id="A0A1D2VEE3"/>